<name>A0ABN7T0L1_OIKDI</name>
<evidence type="ECO:0000256" key="1">
    <source>
        <dbReference type="SAM" id="MobiDB-lite"/>
    </source>
</evidence>
<gene>
    <name evidence="2" type="ORF">OKIOD_LOCUS14446</name>
</gene>
<evidence type="ECO:0000313" key="2">
    <source>
        <dbReference type="EMBL" id="CAG5111365.1"/>
    </source>
</evidence>
<keyword evidence="3" id="KW-1185">Reference proteome</keyword>
<proteinExistence type="predicted"/>
<protein>
    <submittedName>
        <fullName evidence="2">Oidioi.mRNA.OKI2018_I69.chr2.g5681.t1.cds</fullName>
    </submittedName>
</protein>
<accession>A0ABN7T0L1</accession>
<dbReference type="Proteomes" id="UP001158576">
    <property type="component" value="Chromosome 2"/>
</dbReference>
<sequence>MNRIKKLYELYEKKENTPKREKILKEIAEHPKGNLLSQLVFERADGNVFASAKNQLLPMDDVDEYGPLDHLLEARDCMRILKLKAKEDYVVNLLKEDFRVKYGCEPSSLSDIARIFAEREIIEKESSIASRRAVFETEGIAKIGSNWIITRAVINGVEDELQGNAGVFVYKILRGNGILLERVEIPRPFIRNTMKRFLLEPFLIIFDGRERTYRVLNLLQPSDPPRTIRRNGRMMPAFNVDISIPCNYGSDLRLNGELRESVLFPIIYNPDEVSVCIECARIGTSSIDILWKETIILPEEYDVDQLIRSVTLLNNDNLMLNIEENYDENAITHGYLGYHIILSKRKVIRIDLPNISGSLDFGIVNGRLGLTIWNPLNNHEDSSDEDDSDVDYSSRDELDEENDTFERPGLVTFGVFSEKNKFEVVCFIKLSKNQDILIRRDMIVQNDNRERRRYCPRRLIRQLVDMDQKLPSLTKEINGVTVSKPFVQIGKLTIISSIHVL</sequence>
<reference evidence="2 3" key="1">
    <citation type="submission" date="2021-04" db="EMBL/GenBank/DDBJ databases">
        <authorList>
            <person name="Bliznina A."/>
        </authorList>
    </citation>
    <scope>NUCLEOTIDE SEQUENCE [LARGE SCALE GENOMIC DNA]</scope>
</reference>
<evidence type="ECO:0000313" key="3">
    <source>
        <dbReference type="Proteomes" id="UP001158576"/>
    </source>
</evidence>
<dbReference type="EMBL" id="OU015567">
    <property type="protein sequence ID" value="CAG5111365.1"/>
    <property type="molecule type" value="Genomic_DNA"/>
</dbReference>
<feature type="region of interest" description="Disordered" evidence="1">
    <location>
        <begin position="380"/>
        <end position="402"/>
    </location>
</feature>
<organism evidence="2 3">
    <name type="scientific">Oikopleura dioica</name>
    <name type="common">Tunicate</name>
    <dbReference type="NCBI Taxonomy" id="34765"/>
    <lineage>
        <taxon>Eukaryota</taxon>
        <taxon>Metazoa</taxon>
        <taxon>Chordata</taxon>
        <taxon>Tunicata</taxon>
        <taxon>Appendicularia</taxon>
        <taxon>Copelata</taxon>
        <taxon>Oikopleuridae</taxon>
        <taxon>Oikopleura</taxon>
    </lineage>
</organism>